<dbReference type="AlphaFoldDB" id="A0A0E9UH54"/>
<reference evidence="1" key="1">
    <citation type="submission" date="2014-11" db="EMBL/GenBank/DDBJ databases">
        <authorList>
            <person name="Amaro Gonzalez C."/>
        </authorList>
    </citation>
    <scope>NUCLEOTIDE SEQUENCE</scope>
</reference>
<proteinExistence type="predicted"/>
<protein>
    <submittedName>
        <fullName evidence="1">Uncharacterized protein</fullName>
    </submittedName>
</protein>
<evidence type="ECO:0000313" key="1">
    <source>
        <dbReference type="EMBL" id="JAH64278.1"/>
    </source>
</evidence>
<reference evidence="1" key="2">
    <citation type="journal article" date="2015" name="Fish Shellfish Immunol.">
        <title>Early steps in the European eel (Anguilla anguilla)-Vibrio vulnificus interaction in the gills: Role of the RtxA13 toxin.</title>
        <authorList>
            <person name="Callol A."/>
            <person name="Pajuelo D."/>
            <person name="Ebbesson L."/>
            <person name="Teles M."/>
            <person name="MacKenzie S."/>
            <person name="Amaro C."/>
        </authorList>
    </citation>
    <scope>NUCLEOTIDE SEQUENCE</scope>
</reference>
<sequence>MGQRRGFSGCSACSAYISSVTFCPSCSRVIGWVEYQMGLLGPQQAQA</sequence>
<accession>A0A0E9UH54</accession>
<dbReference type="EMBL" id="GBXM01044299">
    <property type="protein sequence ID" value="JAH64278.1"/>
    <property type="molecule type" value="Transcribed_RNA"/>
</dbReference>
<organism evidence="1">
    <name type="scientific">Anguilla anguilla</name>
    <name type="common">European freshwater eel</name>
    <name type="synonym">Muraena anguilla</name>
    <dbReference type="NCBI Taxonomy" id="7936"/>
    <lineage>
        <taxon>Eukaryota</taxon>
        <taxon>Metazoa</taxon>
        <taxon>Chordata</taxon>
        <taxon>Craniata</taxon>
        <taxon>Vertebrata</taxon>
        <taxon>Euteleostomi</taxon>
        <taxon>Actinopterygii</taxon>
        <taxon>Neopterygii</taxon>
        <taxon>Teleostei</taxon>
        <taxon>Anguilliformes</taxon>
        <taxon>Anguillidae</taxon>
        <taxon>Anguilla</taxon>
    </lineage>
</organism>
<name>A0A0E9UH54_ANGAN</name>